<evidence type="ECO:0000313" key="6">
    <source>
        <dbReference type="EMBL" id="RRJ64592.1"/>
    </source>
</evidence>
<organism evidence="6 7">
    <name type="scientific">Paenibacillus oralis</name>
    <dbReference type="NCBI Taxonomy" id="2490856"/>
    <lineage>
        <taxon>Bacteria</taxon>
        <taxon>Bacillati</taxon>
        <taxon>Bacillota</taxon>
        <taxon>Bacilli</taxon>
        <taxon>Bacillales</taxon>
        <taxon>Paenibacillaceae</taxon>
        <taxon>Paenibacillus</taxon>
    </lineage>
</organism>
<dbReference type="CDD" id="cd00090">
    <property type="entry name" value="HTH_ARSR"/>
    <property type="match status" value="1"/>
</dbReference>
<dbReference type="InterPro" id="IPR011991">
    <property type="entry name" value="ArsR-like_HTH"/>
</dbReference>
<feature type="domain" description="Rhodanese" evidence="4">
    <location>
        <begin position="133"/>
        <end position="215"/>
    </location>
</feature>
<dbReference type="PRINTS" id="PR00778">
    <property type="entry name" value="HTHARSR"/>
</dbReference>
<dbReference type="NCBIfam" id="NF033788">
    <property type="entry name" value="HTH_metalloreg"/>
    <property type="match status" value="1"/>
</dbReference>
<dbReference type="InterPro" id="IPR036873">
    <property type="entry name" value="Rhodanese-like_dom_sf"/>
</dbReference>
<reference evidence="6 7" key="1">
    <citation type="submission" date="2018-11" db="EMBL/GenBank/DDBJ databases">
        <title>Genome sequencing of Paenibacillus sp. KCOM 3021 (= ChDC PVNT-B20).</title>
        <authorList>
            <person name="Kook J.-K."/>
            <person name="Park S.-N."/>
            <person name="Lim Y.K."/>
        </authorList>
    </citation>
    <scope>NUCLEOTIDE SEQUENCE [LARGE SCALE GENOMIC DNA]</scope>
    <source>
        <strain evidence="6 7">KCOM 3021</strain>
    </source>
</reference>
<dbReference type="SMART" id="SM00450">
    <property type="entry name" value="RHOD"/>
    <property type="match status" value="1"/>
</dbReference>
<dbReference type="OrthoDB" id="9800872at2"/>
<name>A0A3P3U2L4_9BACL</name>
<dbReference type="Gene3D" id="1.10.10.10">
    <property type="entry name" value="Winged helix-like DNA-binding domain superfamily/Winged helix DNA-binding domain"/>
    <property type="match status" value="1"/>
</dbReference>
<dbReference type="CDD" id="cd00158">
    <property type="entry name" value="RHOD"/>
    <property type="match status" value="1"/>
</dbReference>
<dbReference type="InterPro" id="IPR001845">
    <property type="entry name" value="HTH_ArsR_DNA-bd_dom"/>
</dbReference>
<dbReference type="GO" id="GO:0003700">
    <property type="term" value="F:DNA-binding transcription factor activity"/>
    <property type="evidence" value="ECO:0007669"/>
    <property type="project" value="InterPro"/>
</dbReference>
<dbReference type="InterPro" id="IPR036390">
    <property type="entry name" value="WH_DNA-bd_sf"/>
</dbReference>
<dbReference type="RefSeq" id="WP_128632396.1">
    <property type="nucleotide sequence ID" value="NZ_RRCN01000001.1"/>
</dbReference>
<accession>A0A3P3U2L4</accession>
<dbReference type="PROSITE" id="PS50206">
    <property type="entry name" value="RHODANESE_3"/>
    <property type="match status" value="1"/>
</dbReference>
<keyword evidence="1" id="KW-0805">Transcription regulation</keyword>
<evidence type="ECO:0000259" key="4">
    <source>
        <dbReference type="PROSITE" id="PS50206"/>
    </source>
</evidence>
<feature type="domain" description="HTH arsR-type" evidence="5">
    <location>
        <begin position="10"/>
        <end position="104"/>
    </location>
</feature>
<dbReference type="GO" id="GO:0003677">
    <property type="term" value="F:DNA binding"/>
    <property type="evidence" value="ECO:0007669"/>
    <property type="project" value="UniProtKB-KW"/>
</dbReference>
<gene>
    <name evidence="6" type="ORF">EHV15_17915</name>
</gene>
<dbReference type="SUPFAM" id="SSF46785">
    <property type="entry name" value="Winged helix' DNA-binding domain"/>
    <property type="match status" value="1"/>
</dbReference>
<protein>
    <submittedName>
        <fullName evidence="6">ArsR family transcriptional regulator</fullName>
    </submittedName>
</protein>
<dbReference type="Gene3D" id="3.40.250.10">
    <property type="entry name" value="Rhodanese-like domain"/>
    <property type="match status" value="1"/>
</dbReference>
<keyword evidence="2" id="KW-0238">DNA-binding</keyword>
<evidence type="ECO:0000256" key="2">
    <source>
        <dbReference type="ARBA" id="ARBA00023125"/>
    </source>
</evidence>
<evidence type="ECO:0000256" key="1">
    <source>
        <dbReference type="ARBA" id="ARBA00023015"/>
    </source>
</evidence>
<dbReference type="EMBL" id="RRCN01000001">
    <property type="protein sequence ID" value="RRJ64592.1"/>
    <property type="molecule type" value="Genomic_DNA"/>
</dbReference>
<dbReference type="InterPro" id="IPR051011">
    <property type="entry name" value="Metal_resp_trans_reg"/>
</dbReference>
<comment type="caution">
    <text evidence="6">The sequence shown here is derived from an EMBL/GenBank/DDBJ whole genome shotgun (WGS) entry which is preliminary data.</text>
</comment>
<dbReference type="InterPro" id="IPR036388">
    <property type="entry name" value="WH-like_DNA-bd_sf"/>
</dbReference>
<keyword evidence="7" id="KW-1185">Reference proteome</keyword>
<evidence type="ECO:0000259" key="5">
    <source>
        <dbReference type="PROSITE" id="PS50987"/>
    </source>
</evidence>
<dbReference type="PROSITE" id="PS50987">
    <property type="entry name" value="HTH_ARSR_2"/>
    <property type="match status" value="1"/>
</dbReference>
<dbReference type="InterPro" id="IPR001763">
    <property type="entry name" value="Rhodanese-like_dom"/>
</dbReference>
<dbReference type="PANTHER" id="PTHR43132">
    <property type="entry name" value="ARSENICAL RESISTANCE OPERON REPRESSOR ARSR-RELATED"/>
    <property type="match status" value="1"/>
</dbReference>
<dbReference type="Pfam" id="PF00581">
    <property type="entry name" value="Rhodanese"/>
    <property type="match status" value="1"/>
</dbReference>
<dbReference type="SMART" id="SM00418">
    <property type="entry name" value="HTH_ARSR"/>
    <property type="match status" value="1"/>
</dbReference>
<evidence type="ECO:0000313" key="7">
    <source>
        <dbReference type="Proteomes" id="UP000267017"/>
    </source>
</evidence>
<evidence type="ECO:0000256" key="3">
    <source>
        <dbReference type="ARBA" id="ARBA00023163"/>
    </source>
</evidence>
<sequence>MDHSQSEPSIKERLYQQYARIGKCLSSDKRLEIMDLLSNGPKTVEHLAQQSGMSFANVSRHLQILLDSRLVKFRKEGTYAIYSVDPVVTEFLIALWNLCENRLSDIPRIKEDLLHEYEGIRTISKEELLKRMAANTIMVLDLRPKDEYEAGHIEGAISVPMEELEGYLQTLPQHVELAAYCRGPFCVNPAEAVELMQKKGFTAYRIDEGVKEWNLT</sequence>
<dbReference type="Proteomes" id="UP000267017">
    <property type="component" value="Unassembled WGS sequence"/>
</dbReference>
<proteinExistence type="predicted"/>
<dbReference type="Pfam" id="PF01022">
    <property type="entry name" value="HTH_5"/>
    <property type="match status" value="1"/>
</dbReference>
<keyword evidence="3" id="KW-0804">Transcription</keyword>
<dbReference type="AlphaFoldDB" id="A0A3P3U2L4"/>
<dbReference type="PANTHER" id="PTHR43132:SF8">
    <property type="entry name" value="HTH-TYPE TRANSCRIPTIONAL REGULATOR KMTR"/>
    <property type="match status" value="1"/>
</dbReference>